<accession>A0A6A6QXS1</accession>
<feature type="domain" description="Amino acid transporter transmembrane" evidence="8">
    <location>
        <begin position="188"/>
        <end position="572"/>
    </location>
</feature>
<evidence type="ECO:0000256" key="1">
    <source>
        <dbReference type="ARBA" id="ARBA00004141"/>
    </source>
</evidence>
<keyword evidence="4 7" id="KW-1133">Transmembrane helix</keyword>
<feature type="transmembrane region" description="Helical" evidence="7">
    <location>
        <begin position="190"/>
        <end position="210"/>
    </location>
</feature>
<feature type="transmembrane region" description="Helical" evidence="7">
    <location>
        <begin position="553"/>
        <end position="576"/>
    </location>
</feature>
<dbReference type="AlphaFoldDB" id="A0A6A6QXS1"/>
<feature type="transmembrane region" description="Helical" evidence="7">
    <location>
        <begin position="449"/>
        <end position="474"/>
    </location>
</feature>
<dbReference type="Proteomes" id="UP000799750">
    <property type="component" value="Unassembled WGS sequence"/>
</dbReference>
<comment type="similarity">
    <text evidence="2">Belongs to the amino acid/polyamine transporter 2 family.</text>
</comment>
<feature type="region of interest" description="Disordered" evidence="6">
    <location>
        <begin position="21"/>
        <end position="58"/>
    </location>
</feature>
<feature type="compositionally biased region" description="Basic residues" evidence="6">
    <location>
        <begin position="173"/>
        <end position="183"/>
    </location>
</feature>
<keyword evidence="5 7" id="KW-0472">Membrane</keyword>
<feature type="transmembrane region" description="Helical" evidence="7">
    <location>
        <begin position="304"/>
        <end position="322"/>
    </location>
</feature>
<feature type="compositionally biased region" description="Basic and acidic residues" evidence="6">
    <location>
        <begin position="21"/>
        <end position="31"/>
    </location>
</feature>
<evidence type="ECO:0000259" key="8">
    <source>
        <dbReference type="Pfam" id="PF01490"/>
    </source>
</evidence>
<protein>
    <recommendedName>
        <fullName evidence="8">Amino acid transporter transmembrane domain-containing protein</fullName>
    </recommendedName>
</protein>
<name>A0A6A6QXS1_9PEZI</name>
<reference evidence="9" key="1">
    <citation type="journal article" date="2020" name="Stud. Mycol.">
        <title>101 Dothideomycetes genomes: a test case for predicting lifestyles and emergence of pathogens.</title>
        <authorList>
            <person name="Haridas S."/>
            <person name="Albert R."/>
            <person name="Binder M."/>
            <person name="Bloem J."/>
            <person name="Labutti K."/>
            <person name="Salamov A."/>
            <person name="Andreopoulos B."/>
            <person name="Baker S."/>
            <person name="Barry K."/>
            <person name="Bills G."/>
            <person name="Bluhm B."/>
            <person name="Cannon C."/>
            <person name="Castanera R."/>
            <person name="Culley D."/>
            <person name="Daum C."/>
            <person name="Ezra D."/>
            <person name="Gonzalez J."/>
            <person name="Henrissat B."/>
            <person name="Kuo A."/>
            <person name="Liang C."/>
            <person name="Lipzen A."/>
            <person name="Lutzoni F."/>
            <person name="Magnuson J."/>
            <person name="Mondo S."/>
            <person name="Nolan M."/>
            <person name="Ohm R."/>
            <person name="Pangilinan J."/>
            <person name="Park H.-J."/>
            <person name="Ramirez L."/>
            <person name="Alfaro M."/>
            <person name="Sun H."/>
            <person name="Tritt A."/>
            <person name="Yoshinaga Y."/>
            <person name="Zwiers L.-H."/>
            <person name="Turgeon B."/>
            <person name="Goodwin S."/>
            <person name="Spatafora J."/>
            <person name="Crous P."/>
            <person name="Grigoriev I."/>
        </authorList>
    </citation>
    <scope>NUCLEOTIDE SEQUENCE</scope>
    <source>
        <strain evidence="9">CBS 269.34</strain>
    </source>
</reference>
<feature type="transmembrane region" description="Helical" evidence="7">
    <location>
        <begin position="373"/>
        <end position="394"/>
    </location>
</feature>
<dbReference type="PANTHER" id="PTHR22950:SF332">
    <property type="entry name" value="AMINO ACID TRANSPORTER (EUROFUNG)"/>
    <property type="match status" value="1"/>
</dbReference>
<sequence>MADTPTRDAEQEARDAEILARHLDPAYHGEFDGAPASPGSEADAKTQSAQESSLRLQGGDVHRDLYRIEARSKRARLHQRAATFAFAPRTDESNPVQAPVEEQRAPGGFRRQFLQRQHSRFNSVTMPVTSNFVEFLDLYGSFAGEDLAESEDESALETDEEEAGGRPDERRPLLGHRKSSRVKPKGDASIVKSFFTLLKAFVGTGIMFLPKAFKNGGILFSSIVLLTVSLLSCLCFHLLLQCRKRYGGGYGDIGEAIAGKKFRKLVLVSIAISQIGFVCAGIIFVAENLFSFLNAVTPKDTTPLSTTALIALQLVTLIPLSLIRNISKLGPAALLADVFILIGLTYIYWYDISSIASEGGLNSTIELFNPRDFTLTVGSAIFTFEGIGLILPIQSSMRQPEKFDRLLYLVMAIITVIFTSVGFLCYGTFGERTSTEIISNFPQSSKLVNAVQFLYALAVLVGTPVQLFPALRIIEGKLFGRLSGKRDSWTKWKKNALRTLIVLLCGVIAGAGANDLDKFVALIGSFACVPLVYIYPAFLHYKGVAETRIEKGGDLLLMVVGLGAMVYTTSITLVRWSEG</sequence>
<evidence type="ECO:0000256" key="5">
    <source>
        <dbReference type="ARBA" id="ARBA00023136"/>
    </source>
</evidence>
<organism evidence="9 10">
    <name type="scientific">Lophium mytilinum</name>
    <dbReference type="NCBI Taxonomy" id="390894"/>
    <lineage>
        <taxon>Eukaryota</taxon>
        <taxon>Fungi</taxon>
        <taxon>Dikarya</taxon>
        <taxon>Ascomycota</taxon>
        <taxon>Pezizomycotina</taxon>
        <taxon>Dothideomycetes</taxon>
        <taxon>Pleosporomycetidae</taxon>
        <taxon>Mytilinidiales</taxon>
        <taxon>Mytilinidiaceae</taxon>
        <taxon>Lophium</taxon>
    </lineage>
</organism>
<feature type="transmembrane region" description="Helical" evidence="7">
    <location>
        <begin position="519"/>
        <end position="541"/>
    </location>
</feature>
<gene>
    <name evidence="9" type="ORF">BU16DRAFT_525962</name>
</gene>
<evidence type="ECO:0000313" key="9">
    <source>
        <dbReference type="EMBL" id="KAF2496874.1"/>
    </source>
</evidence>
<comment type="subcellular location">
    <subcellularLocation>
        <location evidence="1">Membrane</location>
        <topology evidence="1">Multi-pass membrane protein</topology>
    </subcellularLocation>
</comment>
<feature type="transmembrane region" description="Helical" evidence="7">
    <location>
        <begin position="406"/>
        <end position="429"/>
    </location>
</feature>
<evidence type="ECO:0000256" key="6">
    <source>
        <dbReference type="SAM" id="MobiDB-lite"/>
    </source>
</evidence>
<keyword evidence="10" id="KW-1185">Reference proteome</keyword>
<dbReference type="PANTHER" id="PTHR22950">
    <property type="entry name" value="AMINO ACID TRANSPORTER"/>
    <property type="match status" value="1"/>
</dbReference>
<evidence type="ECO:0000256" key="7">
    <source>
        <dbReference type="SAM" id="Phobius"/>
    </source>
</evidence>
<dbReference type="InterPro" id="IPR013057">
    <property type="entry name" value="AA_transpt_TM"/>
</dbReference>
<feature type="compositionally biased region" description="Polar residues" evidence="6">
    <location>
        <begin position="45"/>
        <end position="55"/>
    </location>
</feature>
<feature type="compositionally biased region" description="Acidic residues" evidence="6">
    <location>
        <begin position="149"/>
        <end position="162"/>
    </location>
</feature>
<feature type="transmembrane region" description="Helical" evidence="7">
    <location>
        <begin position="216"/>
        <end position="240"/>
    </location>
</feature>
<feature type="transmembrane region" description="Helical" evidence="7">
    <location>
        <begin position="329"/>
        <end position="349"/>
    </location>
</feature>
<evidence type="ECO:0000313" key="10">
    <source>
        <dbReference type="Proteomes" id="UP000799750"/>
    </source>
</evidence>
<evidence type="ECO:0000256" key="2">
    <source>
        <dbReference type="ARBA" id="ARBA00008066"/>
    </source>
</evidence>
<dbReference type="Pfam" id="PF01490">
    <property type="entry name" value="Aa_trans"/>
    <property type="match status" value="1"/>
</dbReference>
<feature type="transmembrane region" description="Helical" evidence="7">
    <location>
        <begin position="265"/>
        <end position="284"/>
    </location>
</feature>
<proteinExistence type="inferred from homology"/>
<dbReference type="GO" id="GO:0005774">
    <property type="term" value="C:vacuolar membrane"/>
    <property type="evidence" value="ECO:0007669"/>
    <property type="project" value="TreeGrafter"/>
</dbReference>
<feature type="transmembrane region" description="Helical" evidence="7">
    <location>
        <begin position="495"/>
        <end position="513"/>
    </location>
</feature>
<keyword evidence="3 7" id="KW-0812">Transmembrane</keyword>
<evidence type="ECO:0000256" key="3">
    <source>
        <dbReference type="ARBA" id="ARBA00022692"/>
    </source>
</evidence>
<dbReference type="GO" id="GO:0005302">
    <property type="term" value="F:L-tyrosine transmembrane transporter activity"/>
    <property type="evidence" value="ECO:0007669"/>
    <property type="project" value="TreeGrafter"/>
</dbReference>
<dbReference type="EMBL" id="MU004187">
    <property type="protein sequence ID" value="KAF2496874.1"/>
    <property type="molecule type" value="Genomic_DNA"/>
</dbReference>
<evidence type="ECO:0000256" key="4">
    <source>
        <dbReference type="ARBA" id="ARBA00022989"/>
    </source>
</evidence>
<feature type="compositionally biased region" description="Basic and acidic residues" evidence="6">
    <location>
        <begin position="163"/>
        <end position="172"/>
    </location>
</feature>
<feature type="region of interest" description="Disordered" evidence="6">
    <location>
        <begin position="149"/>
        <end position="183"/>
    </location>
</feature>
<dbReference type="OrthoDB" id="1684102at2759"/>